<evidence type="ECO:0000313" key="2">
    <source>
        <dbReference type="EMBL" id="CRK96848.1"/>
    </source>
</evidence>
<gene>
    <name evidence="2" type="ORF">CLUMA_CG010106</name>
</gene>
<accession>A0A1J1I9B3</accession>
<dbReference type="EMBL" id="CVRI01000044">
    <property type="protein sequence ID" value="CRK96848.1"/>
    <property type="molecule type" value="Genomic_DNA"/>
</dbReference>
<organism evidence="2 3">
    <name type="scientific">Clunio marinus</name>
    <dbReference type="NCBI Taxonomy" id="568069"/>
    <lineage>
        <taxon>Eukaryota</taxon>
        <taxon>Metazoa</taxon>
        <taxon>Ecdysozoa</taxon>
        <taxon>Arthropoda</taxon>
        <taxon>Hexapoda</taxon>
        <taxon>Insecta</taxon>
        <taxon>Pterygota</taxon>
        <taxon>Neoptera</taxon>
        <taxon>Endopterygota</taxon>
        <taxon>Diptera</taxon>
        <taxon>Nematocera</taxon>
        <taxon>Chironomoidea</taxon>
        <taxon>Chironomidae</taxon>
        <taxon>Clunio</taxon>
    </lineage>
</organism>
<dbReference type="Proteomes" id="UP000183832">
    <property type="component" value="Unassembled WGS sequence"/>
</dbReference>
<dbReference type="AlphaFoldDB" id="A0A1J1I9B3"/>
<keyword evidence="1" id="KW-0175">Coiled coil</keyword>
<evidence type="ECO:0000256" key="1">
    <source>
        <dbReference type="SAM" id="Coils"/>
    </source>
</evidence>
<name>A0A1J1I9B3_9DIPT</name>
<reference evidence="2 3" key="1">
    <citation type="submission" date="2015-04" db="EMBL/GenBank/DDBJ databases">
        <authorList>
            <person name="Syromyatnikov M.Y."/>
            <person name="Popov V.N."/>
        </authorList>
    </citation>
    <scope>NUCLEOTIDE SEQUENCE [LARGE SCALE GENOMIC DNA]</scope>
</reference>
<proteinExistence type="predicted"/>
<sequence>MIPRLEPNDITLYKPAFGIRYQYKHSSILRERCKKKKNIKKNINKHETNLRLKEQRVLFMKQENELMFLSSVYQLRKPQKKQFNGMEKRSRNEF</sequence>
<evidence type="ECO:0000313" key="3">
    <source>
        <dbReference type="Proteomes" id="UP000183832"/>
    </source>
</evidence>
<keyword evidence="3" id="KW-1185">Reference proteome</keyword>
<feature type="coiled-coil region" evidence="1">
    <location>
        <begin position="36"/>
        <end position="63"/>
    </location>
</feature>
<protein>
    <submittedName>
        <fullName evidence="2">CLUMA_CG010106, isoform A</fullName>
    </submittedName>
</protein>